<keyword evidence="4" id="KW-1133">Transmembrane helix</keyword>
<dbReference type="Proteomes" id="UP001620460">
    <property type="component" value="Unassembled WGS sequence"/>
</dbReference>
<dbReference type="PANTHER" id="PTHR24421:SF62">
    <property type="entry name" value="SENSORY TRANSDUCTION HISTIDINE KINASE"/>
    <property type="match status" value="1"/>
</dbReference>
<keyword evidence="8" id="KW-1185">Reference proteome</keyword>
<evidence type="ECO:0000313" key="7">
    <source>
        <dbReference type="EMBL" id="MFK2905320.1"/>
    </source>
</evidence>
<dbReference type="SUPFAM" id="SSF63829">
    <property type="entry name" value="Calcium-dependent phosphotriesterase"/>
    <property type="match status" value="1"/>
</dbReference>
<evidence type="ECO:0000313" key="8">
    <source>
        <dbReference type="Proteomes" id="UP001620460"/>
    </source>
</evidence>
<name>A0ABW8JYI9_9GAMM</name>
<dbReference type="InterPro" id="IPR011712">
    <property type="entry name" value="Sig_transdc_His_kin_sub3_dim/P"/>
</dbReference>
<sequence>MLNRLSRLLALLLLAVAAPAGALDRDRSVAQLHHTAWTARDGAPSQISALVQTSDGYLWIGSARGLYRFDGVRFDSLKPPAGQSLPSFNVYALAATREGGLWIAFRPSGLGYYAHGHLQLFGGQQIPPSVVFTLAEDGEGRIWAGTQAGLAVREGTRWVDIGPDRGIPRARVWALLTTREGALWVTTTAGIYVLAPHARQFRRVAGTSGAIHKMLQAPDGTVWIADEGHPHIDRYDPHSYAATPITDPALDAGQISDILFDRDGSLWITLNRGGIRRIRHPERMGDGTAPDVDTYSQKDGLTSDAIGLMLEDREGSVWVSTLRGLNRFRHSQLVPVALPSSQQNFTLVADHDGALWVGSTTATGVDRIDDRIATGLAAASELPGTPGALGSVFAGEQAGSDTVWWGGDGGVWRQRDGYFVHFPGPTREWAWEVMSSGGDGQLWVGYGDTGVWRIDDEGRWERPATPPGMLSRVPSASFLTATGERWFGYTDNRAAVLAGGVLHAYGASDGLDVGRIRVIRGQGEPMWLGGETGLAMYSHGRFHTVAVTGVPPLGTVCGIIPARSGDLWLNELHGVVHIAAAEVRALVADPAHVARAELFDYLDGLPGATQMNWCSSSAVEASDGRLWFATDNGLAWLAPDRLRRNTLPPPVYIHELVADGTHYAPDASFTLPPDTENLRVDYTALSLAVPERVNFRYRLEGFDSDWQDAGTRRDVSYTHLGPGRYIFRVIASNNDGVWNMQGAEMAFEIRPAFYQTGWFLLLCIAAGVGLVLLVLRLRTEQIRSLLRMQMEARHGERERIARELHDTLLQGVQGLILRVHAATGKLADDHPARLSMDRALDQAEEILVEGRDRLGELRAAAPKHFDLAAALARLADDQLCGIEFSMIVEGRVRPLAPEAGDEIYQVGREAILNAVRHAEARTIHCHLSYGPTDFSMCIQDNGKGIDPALLDGGGRPGHWGIAGMRERAAALHGRLGIEPGDAGGTRVSLIVPAPIAYARHRGEAD</sequence>
<dbReference type="RefSeq" id="WP_404634712.1">
    <property type="nucleotide sequence ID" value="NZ_JADIKM010000004.1"/>
</dbReference>
<dbReference type="SMART" id="SM00387">
    <property type="entry name" value="HATPase_c"/>
    <property type="match status" value="1"/>
</dbReference>
<evidence type="ECO:0000256" key="1">
    <source>
        <dbReference type="ARBA" id="ARBA00022679"/>
    </source>
</evidence>
<feature type="chain" id="PRO_5047503813" evidence="5">
    <location>
        <begin position="23"/>
        <end position="1005"/>
    </location>
</feature>
<dbReference type="EMBL" id="JADIKM010000004">
    <property type="protein sequence ID" value="MFK2905320.1"/>
    <property type="molecule type" value="Genomic_DNA"/>
</dbReference>
<reference evidence="7 8" key="1">
    <citation type="submission" date="2020-10" db="EMBL/GenBank/DDBJ databases">
        <title>Phylogeny of dyella-like bacteria.</title>
        <authorList>
            <person name="Fu J."/>
        </authorList>
    </citation>
    <scope>NUCLEOTIDE SEQUENCE [LARGE SCALE GENOMIC DNA]</scope>
    <source>
        <strain evidence="7 8">Gsoil3046</strain>
    </source>
</reference>
<comment type="caution">
    <text evidence="7">The sequence shown here is derived from an EMBL/GenBank/DDBJ whole genome shotgun (WGS) entry which is preliminary data.</text>
</comment>
<dbReference type="Gene3D" id="1.20.5.1930">
    <property type="match status" value="1"/>
</dbReference>
<keyword evidence="1" id="KW-0808">Transferase</keyword>
<dbReference type="PANTHER" id="PTHR24421">
    <property type="entry name" value="NITRATE/NITRITE SENSOR PROTEIN NARX-RELATED"/>
    <property type="match status" value="1"/>
</dbReference>
<dbReference type="InterPro" id="IPR036890">
    <property type="entry name" value="HATPase_C_sf"/>
</dbReference>
<dbReference type="Gene3D" id="2.130.10.10">
    <property type="entry name" value="YVTN repeat-like/Quinoprotein amine dehydrogenase"/>
    <property type="match status" value="3"/>
</dbReference>
<dbReference type="SUPFAM" id="SSF55874">
    <property type="entry name" value="ATPase domain of HSP90 chaperone/DNA topoisomerase II/histidine kinase"/>
    <property type="match status" value="1"/>
</dbReference>
<evidence type="ECO:0000256" key="5">
    <source>
        <dbReference type="SAM" id="SignalP"/>
    </source>
</evidence>
<dbReference type="InterPro" id="IPR050482">
    <property type="entry name" value="Sensor_HK_TwoCompSys"/>
</dbReference>
<keyword evidence="4" id="KW-0812">Transmembrane</keyword>
<evidence type="ECO:0000256" key="2">
    <source>
        <dbReference type="ARBA" id="ARBA00022777"/>
    </source>
</evidence>
<gene>
    <name evidence="7" type="ORF">ISP17_15260</name>
</gene>
<dbReference type="InterPro" id="IPR011110">
    <property type="entry name" value="Reg_prop"/>
</dbReference>
<dbReference type="Pfam" id="PF07730">
    <property type="entry name" value="HisKA_3"/>
    <property type="match status" value="1"/>
</dbReference>
<dbReference type="InterPro" id="IPR003594">
    <property type="entry name" value="HATPase_dom"/>
</dbReference>
<keyword evidence="2" id="KW-0418">Kinase</keyword>
<feature type="transmembrane region" description="Helical" evidence="4">
    <location>
        <begin position="757"/>
        <end position="777"/>
    </location>
</feature>
<organism evidence="7 8">
    <name type="scientific">Dyella ginsengisoli</name>
    <dbReference type="NCBI Taxonomy" id="363848"/>
    <lineage>
        <taxon>Bacteria</taxon>
        <taxon>Pseudomonadati</taxon>
        <taxon>Pseudomonadota</taxon>
        <taxon>Gammaproteobacteria</taxon>
        <taxon>Lysobacterales</taxon>
        <taxon>Rhodanobacteraceae</taxon>
        <taxon>Dyella</taxon>
    </lineage>
</organism>
<dbReference type="Pfam" id="PF07495">
    <property type="entry name" value="Y_Y_Y"/>
    <property type="match status" value="1"/>
</dbReference>
<accession>A0ABW8JYI9</accession>
<dbReference type="CDD" id="cd16917">
    <property type="entry name" value="HATPase_UhpB-NarQ-NarX-like"/>
    <property type="match status" value="1"/>
</dbReference>
<keyword evidence="5" id="KW-0732">Signal</keyword>
<dbReference type="InterPro" id="IPR015943">
    <property type="entry name" value="WD40/YVTN_repeat-like_dom_sf"/>
</dbReference>
<dbReference type="Pfam" id="PF02518">
    <property type="entry name" value="HATPase_c"/>
    <property type="match status" value="1"/>
</dbReference>
<dbReference type="InterPro" id="IPR011123">
    <property type="entry name" value="Y_Y_Y"/>
</dbReference>
<evidence type="ECO:0000256" key="3">
    <source>
        <dbReference type="ARBA" id="ARBA00023012"/>
    </source>
</evidence>
<dbReference type="Gene3D" id="3.30.565.10">
    <property type="entry name" value="Histidine kinase-like ATPase, C-terminal domain"/>
    <property type="match status" value="1"/>
</dbReference>
<evidence type="ECO:0000259" key="6">
    <source>
        <dbReference type="SMART" id="SM00387"/>
    </source>
</evidence>
<proteinExistence type="predicted"/>
<evidence type="ECO:0000256" key="4">
    <source>
        <dbReference type="SAM" id="Phobius"/>
    </source>
</evidence>
<feature type="signal peptide" evidence="5">
    <location>
        <begin position="1"/>
        <end position="22"/>
    </location>
</feature>
<dbReference type="InterPro" id="IPR013783">
    <property type="entry name" value="Ig-like_fold"/>
</dbReference>
<dbReference type="Pfam" id="PF07494">
    <property type="entry name" value="Reg_prop"/>
    <property type="match status" value="2"/>
</dbReference>
<protein>
    <submittedName>
        <fullName evidence="7">ATPase</fullName>
    </submittedName>
</protein>
<dbReference type="Gene3D" id="2.60.40.10">
    <property type="entry name" value="Immunoglobulins"/>
    <property type="match status" value="1"/>
</dbReference>
<feature type="domain" description="Histidine kinase/HSP90-like ATPase" evidence="6">
    <location>
        <begin position="898"/>
        <end position="995"/>
    </location>
</feature>
<keyword evidence="3" id="KW-0902">Two-component regulatory system</keyword>
<keyword evidence="4" id="KW-0472">Membrane</keyword>